<dbReference type="PATRIC" id="fig|1008153.3.peg.3433"/>
<evidence type="ECO:0000313" key="3">
    <source>
        <dbReference type="Proteomes" id="UP000075321"/>
    </source>
</evidence>
<dbReference type="RefSeq" id="WP_368085897.1">
    <property type="nucleotide sequence ID" value="NZ_LTAZ01000013.1"/>
</dbReference>
<gene>
    <name evidence="2" type="ORF">HAPAU_32730</name>
</gene>
<dbReference type="AlphaFoldDB" id="A0A151A9Q8"/>
<keyword evidence="3" id="KW-1185">Reference proteome</keyword>
<accession>A0A151A9Q8</accession>
<dbReference type="InterPro" id="IPR046783">
    <property type="entry name" value="HTH_63"/>
</dbReference>
<evidence type="ECO:0000313" key="2">
    <source>
        <dbReference type="EMBL" id="KYH24290.1"/>
    </source>
</evidence>
<evidence type="ECO:0000256" key="1">
    <source>
        <dbReference type="SAM" id="MobiDB-lite"/>
    </source>
</evidence>
<feature type="region of interest" description="Disordered" evidence="1">
    <location>
        <begin position="145"/>
        <end position="166"/>
    </location>
</feature>
<proteinExistence type="predicted"/>
<reference evidence="2 3" key="1">
    <citation type="submission" date="2016-02" db="EMBL/GenBank/DDBJ databases">
        <title>Genome sequence of Halalkalicoccus paucihalophilus DSM 24557.</title>
        <authorList>
            <person name="Poehlein A."/>
            <person name="Daniel R."/>
        </authorList>
    </citation>
    <scope>NUCLEOTIDE SEQUENCE [LARGE SCALE GENOMIC DNA]</scope>
    <source>
        <strain evidence="2 3">DSM 24557</strain>
    </source>
</reference>
<comment type="caution">
    <text evidence="2">The sequence shown here is derived from an EMBL/GenBank/DDBJ whole genome shotgun (WGS) entry which is preliminary data.</text>
</comment>
<dbReference type="Proteomes" id="UP000075321">
    <property type="component" value="Unassembled WGS sequence"/>
</dbReference>
<protein>
    <submittedName>
        <fullName evidence="2">Uncharacterized protein</fullName>
    </submittedName>
</protein>
<name>A0A151A9Q8_9EURY</name>
<organism evidence="2 3">
    <name type="scientific">Halalkalicoccus paucihalophilus</name>
    <dbReference type="NCBI Taxonomy" id="1008153"/>
    <lineage>
        <taxon>Archaea</taxon>
        <taxon>Methanobacteriati</taxon>
        <taxon>Methanobacteriota</taxon>
        <taxon>Stenosarchaea group</taxon>
        <taxon>Halobacteria</taxon>
        <taxon>Halobacteriales</taxon>
        <taxon>Halococcaceae</taxon>
        <taxon>Halalkalicoccus</taxon>
    </lineage>
</organism>
<dbReference type="EMBL" id="LTAZ01000013">
    <property type="protein sequence ID" value="KYH24290.1"/>
    <property type="molecule type" value="Genomic_DNA"/>
</dbReference>
<dbReference type="Pfam" id="PF20575">
    <property type="entry name" value="HTH_63"/>
    <property type="match status" value="1"/>
</dbReference>
<sequence>MSRDPVRAVVRVRTLGPSGLNPPQIKVIDRLQTLADRGPIDELDIDVWGPSMGTTQDNRDPAGTRERVAEFEQWATQQGYTLRPAFDWRSTDSAGDGKSQRREIVTPLITLAVYTEGEDDLQAVYPHVDGEDVRTIHDGVEMLESMAGDTKQSGDEQREQVTVPAE</sequence>